<keyword evidence="2" id="KW-0378">Hydrolase</keyword>
<evidence type="ECO:0000259" key="1">
    <source>
        <dbReference type="Pfam" id="PF12706"/>
    </source>
</evidence>
<evidence type="ECO:0000313" key="2">
    <source>
        <dbReference type="EMBL" id="RGV78826.1"/>
    </source>
</evidence>
<dbReference type="Proteomes" id="UP000284543">
    <property type="component" value="Unassembled WGS sequence"/>
</dbReference>
<accession>A0A412ZF35</accession>
<evidence type="ECO:0000313" key="3">
    <source>
        <dbReference type="Proteomes" id="UP000284543"/>
    </source>
</evidence>
<dbReference type="AlphaFoldDB" id="A0A412ZF35"/>
<dbReference type="EMBL" id="QRZM01000001">
    <property type="protein sequence ID" value="RGV78826.1"/>
    <property type="molecule type" value="Genomic_DNA"/>
</dbReference>
<dbReference type="InterPro" id="IPR001279">
    <property type="entry name" value="Metallo-B-lactamas"/>
</dbReference>
<dbReference type="PANTHER" id="PTHR43546:SF3">
    <property type="entry name" value="UPF0173 METAL-DEPENDENT HYDROLASE MJ1163"/>
    <property type="match status" value="1"/>
</dbReference>
<sequence length="253" mass="28687">MGTIHITLVANAGLLLESGGRKLLLDGLHSQENGMFSPVPPCIREQIMKRIPPFDGIRWVAFTHFHEDHFDLDLVNRYLQEAAPEMLVMPEDTPNGVSSKLKAGVCSTEVIELPMGQCRSIRLWETGSLTAFPSRHAGREYEKVSHLCYVLEADGKKVLILGDSDYDTVFFKQMAGAMEFDAVIANPLFLHLPRGRRVFTQSIRTKEIIFCHLPFAEDDQIHFRNMMSEDMRQYETILPPMKALTDPLQKVSI</sequence>
<dbReference type="Pfam" id="PF12706">
    <property type="entry name" value="Lactamase_B_2"/>
    <property type="match status" value="1"/>
</dbReference>
<name>A0A412ZF35_9FIRM</name>
<dbReference type="InterPro" id="IPR036866">
    <property type="entry name" value="RibonucZ/Hydroxyglut_hydro"/>
</dbReference>
<comment type="caution">
    <text evidence="2">The sequence shown here is derived from an EMBL/GenBank/DDBJ whole genome shotgun (WGS) entry which is preliminary data.</text>
</comment>
<organism evidence="2 3">
    <name type="scientific">Enterocloster bolteae</name>
    <dbReference type="NCBI Taxonomy" id="208479"/>
    <lineage>
        <taxon>Bacteria</taxon>
        <taxon>Bacillati</taxon>
        <taxon>Bacillota</taxon>
        <taxon>Clostridia</taxon>
        <taxon>Lachnospirales</taxon>
        <taxon>Lachnospiraceae</taxon>
        <taxon>Enterocloster</taxon>
    </lineage>
</organism>
<gene>
    <name evidence="2" type="ORF">DWW02_03620</name>
</gene>
<dbReference type="SUPFAM" id="SSF56281">
    <property type="entry name" value="Metallo-hydrolase/oxidoreductase"/>
    <property type="match status" value="1"/>
</dbReference>
<protein>
    <submittedName>
        <fullName evidence="2">MBL fold metallo-hydrolase</fullName>
    </submittedName>
</protein>
<feature type="domain" description="Metallo-beta-lactamase" evidence="1">
    <location>
        <begin position="41"/>
        <end position="172"/>
    </location>
</feature>
<dbReference type="Gene3D" id="3.60.15.10">
    <property type="entry name" value="Ribonuclease Z/Hydroxyacylglutathione hydrolase-like"/>
    <property type="match status" value="1"/>
</dbReference>
<reference evidence="2 3" key="1">
    <citation type="submission" date="2018-08" db="EMBL/GenBank/DDBJ databases">
        <title>A genome reference for cultivated species of the human gut microbiota.</title>
        <authorList>
            <person name="Zou Y."/>
            <person name="Xue W."/>
            <person name="Luo G."/>
        </authorList>
    </citation>
    <scope>NUCLEOTIDE SEQUENCE [LARGE SCALE GENOMIC DNA]</scope>
    <source>
        <strain evidence="2 3">AF14-18</strain>
    </source>
</reference>
<proteinExistence type="predicted"/>
<dbReference type="GO" id="GO:0016787">
    <property type="term" value="F:hydrolase activity"/>
    <property type="evidence" value="ECO:0007669"/>
    <property type="project" value="UniProtKB-KW"/>
</dbReference>
<dbReference type="InterPro" id="IPR050114">
    <property type="entry name" value="UPF0173_UPF0282_UlaG_hydrolase"/>
</dbReference>
<dbReference type="PANTHER" id="PTHR43546">
    <property type="entry name" value="UPF0173 METAL-DEPENDENT HYDROLASE MJ1163-RELATED"/>
    <property type="match status" value="1"/>
</dbReference>
<dbReference type="RefSeq" id="WP_118017499.1">
    <property type="nucleotide sequence ID" value="NZ_CAUHGS010000001.1"/>
</dbReference>